<evidence type="ECO:0000256" key="2">
    <source>
        <dbReference type="SAM" id="MobiDB-lite"/>
    </source>
</evidence>
<accession>A0A2T7PGR2</accession>
<evidence type="ECO:0000313" key="3">
    <source>
        <dbReference type="EMBL" id="PVD32591.1"/>
    </source>
</evidence>
<keyword evidence="4" id="KW-1185">Reference proteome</keyword>
<evidence type="ECO:0000256" key="1">
    <source>
        <dbReference type="SAM" id="Coils"/>
    </source>
</evidence>
<dbReference type="CDD" id="cd01671">
    <property type="entry name" value="CARD"/>
    <property type="match status" value="1"/>
</dbReference>
<comment type="caution">
    <text evidence="3">The sequence shown here is derived from an EMBL/GenBank/DDBJ whole genome shotgun (WGS) entry which is preliminary data.</text>
</comment>
<gene>
    <name evidence="3" type="ORF">C0Q70_08033</name>
</gene>
<feature type="compositionally biased region" description="Basic residues" evidence="2">
    <location>
        <begin position="396"/>
        <end position="407"/>
    </location>
</feature>
<feature type="coiled-coil region" evidence="1">
    <location>
        <begin position="283"/>
        <end position="356"/>
    </location>
</feature>
<feature type="region of interest" description="Disordered" evidence="2">
    <location>
        <begin position="375"/>
        <end position="407"/>
    </location>
</feature>
<dbReference type="AlphaFoldDB" id="A0A2T7PGR2"/>
<organism evidence="3 4">
    <name type="scientific">Pomacea canaliculata</name>
    <name type="common">Golden apple snail</name>
    <dbReference type="NCBI Taxonomy" id="400727"/>
    <lineage>
        <taxon>Eukaryota</taxon>
        <taxon>Metazoa</taxon>
        <taxon>Spiralia</taxon>
        <taxon>Lophotrochozoa</taxon>
        <taxon>Mollusca</taxon>
        <taxon>Gastropoda</taxon>
        <taxon>Caenogastropoda</taxon>
        <taxon>Architaenioglossa</taxon>
        <taxon>Ampullarioidea</taxon>
        <taxon>Ampullariidae</taxon>
        <taxon>Pomacea</taxon>
    </lineage>
</organism>
<dbReference type="OrthoDB" id="1357022at2759"/>
<protein>
    <recommendedName>
        <fullName evidence="5">CARD domain-containing protein</fullName>
    </recommendedName>
</protein>
<keyword evidence="1" id="KW-0175">Coiled coil</keyword>
<sequence length="407" mass="47585">MPGELFGHWGPQYGRHTPTHLTRYRRRLADDIIITERFLAQLEEEGIFERGMVNVIKRGPEAFHKFVSVLEDDYFWLAELLTKAEPARRRSHNESVAADASQNDGKMCRKKFYTTMFLPTEMPRERMTCDTDIKKLVGTFVHKQFGQSKRINEKDKKMMEKFLTEQIQTERDQYQAMLRSVTPASSDMSREDGDDEVFRNIEIQEHLVRMYIKINIHLNADDLHEGSILPEDLSFDVIVEKLDKLSEKIRRLESQTAKCLGYFENSPQGASLPQLVAELHSTNVRNQKELKLKKDEMDKLSKEVNHFADVINRLEIDRGSVRRERQQEKNQHQQDMAVLLEKISQLEKINRKLVEEKMSAVASQMARNSVLQEPVIDVSNRRRRTNYRKQSQVRNAPKKKGKPGFNI</sequence>
<evidence type="ECO:0000313" key="4">
    <source>
        <dbReference type="Proteomes" id="UP000245119"/>
    </source>
</evidence>
<reference evidence="3 4" key="1">
    <citation type="submission" date="2018-04" db="EMBL/GenBank/DDBJ databases">
        <title>The genome of golden apple snail Pomacea canaliculata provides insight into stress tolerance and invasive adaptation.</title>
        <authorList>
            <person name="Liu C."/>
            <person name="Liu B."/>
            <person name="Ren Y."/>
            <person name="Zhang Y."/>
            <person name="Wang H."/>
            <person name="Li S."/>
            <person name="Jiang F."/>
            <person name="Yin L."/>
            <person name="Zhang G."/>
            <person name="Qian W."/>
            <person name="Fan W."/>
        </authorList>
    </citation>
    <scope>NUCLEOTIDE SEQUENCE [LARGE SCALE GENOMIC DNA]</scope>
    <source>
        <strain evidence="3">SZHN2017</strain>
        <tissue evidence="3">Muscle</tissue>
    </source>
</reference>
<proteinExistence type="predicted"/>
<name>A0A2T7PGR2_POMCA</name>
<dbReference type="EMBL" id="PZQS01000004">
    <property type="protein sequence ID" value="PVD32591.1"/>
    <property type="molecule type" value="Genomic_DNA"/>
</dbReference>
<dbReference type="InterPro" id="IPR011029">
    <property type="entry name" value="DEATH-like_dom_sf"/>
</dbReference>
<dbReference type="SUPFAM" id="SSF47986">
    <property type="entry name" value="DEATH domain"/>
    <property type="match status" value="1"/>
</dbReference>
<dbReference type="Proteomes" id="UP000245119">
    <property type="component" value="Linkage Group LG4"/>
</dbReference>
<evidence type="ECO:0008006" key="5">
    <source>
        <dbReference type="Google" id="ProtNLM"/>
    </source>
</evidence>